<keyword evidence="3" id="KW-1185">Reference proteome</keyword>
<sequence>MSASRIALLIAAVALPIAVVLGSYAVTSGPRPPQVPTEVRVGVSAGPDPSPPSSGDPTTSAPTPPGGIPPPPPADDDGESDRDDKDDGDDRDGNERDDD</sequence>
<evidence type="ECO:0000256" key="1">
    <source>
        <dbReference type="SAM" id="MobiDB-lite"/>
    </source>
</evidence>
<dbReference type="EMBL" id="JAVDXW010000001">
    <property type="protein sequence ID" value="MDR7301934.1"/>
    <property type="molecule type" value="Genomic_DNA"/>
</dbReference>
<dbReference type="AlphaFoldDB" id="A0AAE3ZF89"/>
<feature type="region of interest" description="Disordered" evidence="1">
    <location>
        <begin position="26"/>
        <end position="99"/>
    </location>
</feature>
<reference evidence="2" key="1">
    <citation type="submission" date="2023-07" db="EMBL/GenBank/DDBJ databases">
        <title>Sequencing the genomes of 1000 actinobacteria strains.</title>
        <authorList>
            <person name="Klenk H.-P."/>
        </authorList>
    </citation>
    <scope>NUCLEOTIDE SEQUENCE</scope>
    <source>
        <strain evidence="2">DSM 45977</strain>
    </source>
</reference>
<evidence type="ECO:0008006" key="4">
    <source>
        <dbReference type="Google" id="ProtNLM"/>
    </source>
</evidence>
<name>A0AAE3ZF89_9ACTN</name>
<feature type="compositionally biased region" description="Pro residues" evidence="1">
    <location>
        <begin position="62"/>
        <end position="73"/>
    </location>
</feature>
<protein>
    <recommendedName>
        <fullName evidence="4">Small secreted hydrophilic protein</fullName>
    </recommendedName>
</protein>
<evidence type="ECO:0000313" key="3">
    <source>
        <dbReference type="Proteomes" id="UP001180845"/>
    </source>
</evidence>
<dbReference type="RefSeq" id="WP_310273023.1">
    <property type="nucleotide sequence ID" value="NZ_JAVDXW010000001.1"/>
</dbReference>
<organism evidence="2 3">
    <name type="scientific">Haloactinomyces albus</name>
    <dbReference type="NCBI Taxonomy" id="1352928"/>
    <lineage>
        <taxon>Bacteria</taxon>
        <taxon>Bacillati</taxon>
        <taxon>Actinomycetota</taxon>
        <taxon>Actinomycetes</taxon>
        <taxon>Actinopolysporales</taxon>
        <taxon>Actinopolysporaceae</taxon>
        <taxon>Haloactinomyces</taxon>
    </lineage>
</organism>
<dbReference type="Proteomes" id="UP001180845">
    <property type="component" value="Unassembled WGS sequence"/>
</dbReference>
<accession>A0AAE3ZF89</accession>
<gene>
    <name evidence="2" type="ORF">JOF55_002115</name>
</gene>
<comment type="caution">
    <text evidence="2">The sequence shown here is derived from an EMBL/GenBank/DDBJ whole genome shotgun (WGS) entry which is preliminary data.</text>
</comment>
<feature type="compositionally biased region" description="Acidic residues" evidence="1">
    <location>
        <begin position="74"/>
        <end position="99"/>
    </location>
</feature>
<evidence type="ECO:0000313" key="2">
    <source>
        <dbReference type="EMBL" id="MDR7301934.1"/>
    </source>
</evidence>
<proteinExistence type="predicted"/>